<dbReference type="RefSeq" id="XP_020429548.1">
    <property type="nucleotide sequence ID" value="XM_020583361.1"/>
</dbReference>
<evidence type="ECO:0000313" key="17">
    <source>
        <dbReference type="EMBL" id="EFA77419.1"/>
    </source>
</evidence>
<comment type="catalytic activity">
    <reaction evidence="15">
        <text>a 1,2-diacyl-sn-glycero-3-phospho-N-methylethanolamine + S-adenosyl-L-methionine = a 1,2-diacyl-sn-glycero-3-phospho-N,N-dimethylethanolamine + S-adenosyl-L-homocysteine + H(+)</text>
        <dbReference type="Rhea" id="RHEA:32735"/>
        <dbReference type="ChEBI" id="CHEBI:15378"/>
        <dbReference type="ChEBI" id="CHEBI:57856"/>
        <dbReference type="ChEBI" id="CHEBI:59789"/>
        <dbReference type="ChEBI" id="CHEBI:64572"/>
        <dbReference type="ChEBI" id="CHEBI:64573"/>
        <dbReference type="EC" id="2.1.1.71"/>
    </reaction>
</comment>
<evidence type="ECO:0000256" key="6">
    <source>
        <dbReference type="ARBA" id="ARBA00022691"/>
    </source>
</evidence>
<comment type="subcellular location">
    <subcellularLocation>
        <location evidence="15">Endoplasmic reticulum membrane</location>
        <topology evidence="15">Multi-pass membrane protein</topology>
    </subcellularLocation>
    <subcellularLocation>
        <location evidence="15">Mitochondrion membrane</location>
        <topology evidence="15">Multi-pass membrane protein</topology>
    </subcellularLocation>
</comment>
<comment type="pathway">
    <text evidence="2">Lipid metabolism.</text>
</comment>
<comment type="function">
    <text evidence="15">Catalyzes the three sequential steps of the methylation pathway for the biosynthesis of phosphatidylcholine, a critical and essential component for membrane structure. Uses S-adenosylmethionine (S-adenosyl-L-methionine, SAM or AdoMet) as the methyl group donor for the methylation of phosphatidylethanolamine (1,2-diacyl-sn-glycero-3-phosphoethanolamine, PE) to phosphatidylmonomethylethanolamine (1,2-diacyl-sn-glycero-3-phospho-N-methylethanolamine, PMME), PMME to phosphatidyldimethylethanolamine (1,2-diacyl-sn-glycero-3-phospho-N,N-dimethylethanolamine, PDME), and PDME to phosphatidylcholine (1,2-diacyl-sn-glycero-3-phosphocholine, PC), producing S-adenosyl-L-homocysteine in each step.</text>
</comment>
<dbReference type="InParanoid" id="D3BN57"/>
<keyword evidence="6 15" id="KW-0949">S-adenosyl-L-methionine</keyword>
<dbReference type="EC" id="2.1.1.17" evidence="15"/>
<keyword evidence="10 15" id="KW-0443">Lipid metabolism</keyword>
<dbReference type="PIRSF" id="PIRSF005444">
    <property type="entry name" value="PEMT"/>
    <property type="match status" value="1"/>
</dbReference>
<comment type="catalytic activity">
    <reaction evidence="15">
        <text>a 1,2-diacyl-sn-glycero-3-phosphoethanolamine + S-adenosyl-L-methionine = a 1,2-diacyl-sn-glycero-3-phospho-N-methylethanolamine + S-adenosyl-L-homocysteine + H(+)</text>
        <dbReference type="Rhea" id="RHEA:11164"/>
        <dbReference type="ChEBI" id="CHEBI:15378"/>
        <dbReference type="ChEBI" id="CHEBI:57856"/>
        <dbReference type="ChEBI" id="CHEBI:59789"/>
        <dbReference type="ChEBI" id="CHEBI:64573"/>
        <dbReference type="ChEBI" id="CHEBI:64612"/>
        <dbReference type="EC" id="2.1.1.17"/>
    </reaction>
</comment>
<dbReference type="UniPathway" id="UPA00753"/>
<evidence type="ECO:0000256" key="16">
    <source>
        <dbReference type="SAM" id="Phobius"/>
    </source>
</evidence>
<keyword evidence="7 15" id="KW-0812">Transmembrane</keyword>
<comment type="caution">
    <text evidence="15">Lacks conserved residue(s) required for the propagation of feature annotation.</text>
</comment>
<dbReference type="GO" id="GO:0031966">
    <property type="term" value="C:mitochondrial membrane"/>
    <property type="evidence" value="ECO:0007669"/>
    <property type="project" value="UniProtKB-SubCell"/>
</dbReference>
<comment type="similarity">
    <text evidence="15">Belongs to the class VI-like SAM-binding methyltransferase superfamily. PEMT/PEM2 methyltransferase family.</text>
</comment>
<dbReference type="OMA" id="PTFWNIA"/>
<dbReference type="PANTHER" id="PTHR15458:SF5">
    <property type="entry name" value="PHOSPHATIDYLETHANOLAMINE N-METHYLTRANSFERASE"/>
    <property type="match status" value="1"/>
</dbReference>
<feature type="topological domain" description="Lumenal" evidence="15">
    <location>
        <begin position="42"/>
        <end position="53"/>
    </location>
</feature>
<evidence type="ECO:0000256" key="4">
    <source>
        <dbReference type="ARBA" id="ARBA00022603"/>
    </source>
</evidence>
<gene>
    <name evidence="17" type="primary">pemtA</name>
    <name evidence="17" type="ORF">PPL_12635</name>
</gene>
<dbReference type="GO" id="GO:0006656">
    <property type="term" value="P:phosphatidylcholine biosynthetic process"/>
    <property type="evidence" value="ECO:0007669"/>
    <property type="project" value="UniProtKB-UniRule"/>
</dbReference>
<evidence type="ECO:0000256" key="1">
    <source>
        <dbReference type="ARBA" id="ARBA00004969"/>
    </source>
</evidence>
<keyword evidence="4 15" id="KW-0489">Methyltransferase</keyword>
<name>D3BN57_HETP5</name>
<dbReference type="GO" id="GO:0004608">
    <property type="term" value="F:phosphatidylethanolamine N-methyltransferase activity"/>
    <property type="evidence" value="ECO:0007669"/>
    <property type="project" value="UniProtKB-UniRule"/>
</dbReference>
<dbReference type="InterPro" id="IPR024960">
    <property type="entry name" value="PEMT/MFAP"/>
</dbReference>
<dbReference type="Pfam" id="PF04191">
    <property type="entry name" value="PEMT"/>
    <property type="match status" value="1"/>
</dbReference>
<keyword evidence="18" id="KW-1185">Reference proteome</keyword>
<evidence type="ECO:0000313" key="18">
    <source>
        <dbReference type="Proteomes" id="UP000001396"/>
    </source>
</evidence>
<dbReference type="GO" id="GO:0032259">
    <property type="term" value="P:methylation"/>
    <property type="evidence" value="ECO:0007669"/>
    <property type="project" value="UniProtKB-KW"/>
</dbReference>
<dbReference type="PROSITE" id="PS51599">
    <property type="entry name" value="SAM_PEMT_PEM2"/>
    <property type="match status" value="1"/>
</dbReference>
<dbReference type="GO" id="GO:0005789">
    <property type="term" value="C:endoplasmic reticulum membrane"/>
    <property type="evidence" value="ECO:0007669"/>
    <property type="project" value="UniProtKB-SubCell"/>
</dbReference>
<comment type="catalytic activity">
    <reaction evidence="15">
        <text>a 1,2-diacyl-sn-glycero-3-phospho-N,N-dimethylethanolamine + S-adenosyl-L-methionine = a 1,2-diacyl-sn-glycero-3-phosphocholine + S-adenosyl-L-homocysteine + H(+)</text>
        <dbReference type="Rhea" id="RHEA:32739"/>
        <dbReference type="ChEBI" id="CHEBI:15378"/>
        <dbReference type="ChEBI" id="CHEBI:57643"/>
        <dbReference type="ChEBI" id="CHEBI:57856"/>
        <dbReference type="ChEBI" id="CHEBI:59789"/>
        <dbReference type="ChEBI" id="CHEBI:64572"/>
    </reaction>
</comment>
<feature type="transmembrane region" description="Helical" evidence="16">
    <location>
        <begin position="61"/>
        <end position="79"/>
    </location>
</feature>
<evidence type="ECO:0000256" key="7">
    <source>
        <dbReference type="ARBA" id="ARBA00022692"/>
    </source>
</evidence>
<dbReference type="FunCoup" id="D3BN57">
    <property type="interactions" value="1"/>
</dbReference>
<evidence type="ECO:0000256" key="12">
    <source>
        <dbReference type="ARBA" id="ARBA00023136"/>
    </source>
</evidence>
<dbReference type="AlphaFoldDB" id="D3BN57"/>
<keyword evidence="9 15" id="KW-1133">Transmembrane helix</keyword>
<dbReference type="FunFam" id="1.20.120.1630:FF:000005">
    <property type="entry name" value="Phosphatidylethanolamine N-methyltransferase"/>
    <property type="match status" value="1"/>
</dbReference>
<keyword evidence="13 15" id="KW-0594">Phospholipid biosynthesis</keyword>
<feature type="transmembrane region" description="Helical" evidence="16">
    <location>
        <begin position="169"/>
        <end position="187"/>
    </location>
</feature>
<feature type="transmembrane region" description="Helical" evidence="16">
    <location>
        <begin position="99"/>
        <end position="119"/>
    </location>
</feature>
<sequence>MDQLSMQTLLELPHYIDFQEKYLWYTILVITSTPTWWNIVARREYKTHFLTKLCGGAYKGCYFLAFLIFTCGALRDYLFAESMKRQPIHPLLEQFSQELQTVSYALYAIGGILVGATYYRLGITGTYLGDYFGILMKERVYGFPFNVMSNPMYNGSTILFLAHALHGKSVAGIFLSLIVFITYRIALTFEEPFTAHIYSKRTSTGGQEQKRSAKKIQ</sequence>
<evidence type="ECO:0000256" key="13">
    <source>
        <dbReference type="ARBA" id="ARBA00023209"/>
    </source>
</evidence>
<keyword evidence="5 15" id="KW-0808">Transferase</keyword>
<feature type="transmembrane region" description="Helical" evidence="16">
    <location>
        <begin position="22"/>
        <end position="40"/>
    </location>
</feature>
<feature type="binding site" evidence="15">
    <location>
        <begin position="190"/>
        <end position="191"/>
    </location>
    <ligand>
        <name>S-adenosyl-L-methionine</name>
        <dbReference type="ChEBI" id="CHEBI:59789"/>
    </ligand>
</feature>
<keyword evidence="12 15" id="KW-0472">Membrane</keyword>
<keyword evidence="14 15" id="KW-1208">Phospholipid metabolism</keyword>
<keyword evidence="11 15" id="KW-0496">Mitochondrion</keyword>
<protein>
    <recommendedName>
        <fullName evidence="15">Phosphatidylethanolamine N-methyltransferase</fullName>
        <shortName evidence="15">PEAMT</shortName>
        <shortName evidence="15">PEMT</shortName>
        <ecNumber evidence="15">2.1.1.17</ecNumber>
        <ecNumber evidence="15">2.1.1.71</ecNumber>
    </recommendedName>
    <alternativeName>
        <fullName evidence="15">Phospholipid methyltransferase</fullName>
        <shortName evidence="15">PLMT</shortName>
    </alternativeName>
</protein>
<feature type="binding site" evidence="15">
    <location>
        <begin position="108"/>
        <end position="110"/>
    </location>
    <ligand>
        <name>S-adenosyl-L-methionine</name>
        <dbReference type="ChEBI" id="CHEBI:59789"/>
    </ligand>
</feature>
<accession>D3BN57</accession>
<evidence type="ECO:0000256" key="14">
    <source>
        <dbReference type="ARBA" id="ARBA00023264"/>
    </source>
</evidence>
<organism evidence="17 18">
    <name type="scientific">Heterostelium pallidum (strain ATCC 26659 / Pp 5 / PN500)</name>
    <name type="common">Cellular slime mold</name>
    <name type="synonym">Polysphondylium pallidum</name>
    <dbReference type="NCBI Taxonomy" id="670386"/>
    <lineage>
        <taxon>Eukaryota</taxon>
        <taxon>Amoebozoa</taxon>
        <taxon>Evosea</taxon>
        <taxon>Eumycetozoa</taxon>
        <taxon>Dictyostelia</taxon>
        <taxon>Acytosteliales</taxon>
        <taxon>Acytosteliaceae</taxon>
        <taxon>Heterostelium</taxon>
    </lineage>
</organism>
<feature type="topological domain" description="Lumenal" evidence="15">
    <location>
        <begin position="1"/>
        <end position="20"/>
    </location>
</feature>
<dbReference type="GO" id="GO:0000773">
    <property type="term" value="F:phosphatidyl-N-methylethanolamine N-methyltransferase activity"/>
    <property type="evidence" value="ECO:0007669"/>
    <property type="project" value="UniProtKB-UniRule"/>
</dbReference>
<reference evidence="17 18" key="1">
    <citation type="journal article" date="2011" name="Genome Res.">
        <title>Phylogeny-wide analysis of social amoeba genomes highlights ancient origins for complex intercellular communication.</title>
        <authorList>
            <person name="Heidel A.J."/>
            <person name="Lawal H.M."/>
            <person name="Felder M."/>
            <person name="Schilde C."/>
            <person name="Helps N.R."/>
            <person name="Tunggal B."/>
            <person name="Rivero F."/>
            <person name="John U."/>
            <person name="Schleicher M."/>
            <person name="Eichinger L."/>
            <person name="Platzer M."/>
            <person name="Noegel A.A."/>
            <person name="Schaap P."/>
            <person name="Gloeckner G."/>
        </authorList>
    </citation>
    <scope>NUCLEOTIDE SEQUENCE [LARGE SCALE GENOMIC DNA]</scope>
    <source>
        <strain evidence="18">ATCC 26659 / Pp 5 / PN500</strain>
    </source>
</reference>
<dbReference type="InterPro" id="IPR007318">
    <property type="entry name" value="Phopholipid_MeTrfase"/>
</dbReference>
<evidence type="ECO:0000256" key="2">
    <source>
        <dbReference type="ARBA" id="ARBA00005189"/>
    </source>
</evidence>
<dbReference type="EMBL" id="ADBJ01000043">
    <property type="protein sequence ID" value="EFA77419.1"/>
    <property type="molecule type" value="Genomic_DNA"/>
</dbReference>
<evidence type="ECO:0000256" key="10">
    <source>
        <dbReference type="ARBA" id="ARBA00023098"/>
    </source>
</evidence>
<evidence type="ECO:0000256" key="15">
    <source>
        <dbReference type="HAMAP-Rule" id="MF_03216"/>
    </source>
</evidence>
<keyword evidence="8 15" id="KW-0256">Endoplasmic reticulum</keyword>
<proteinExistence type="inferred from homology"/>
<dbReference type="PANTHER" id="PTHR15458">
    <property type="entry name" value="PHOSPHATIDYLETHANOLAMINE N-METHYLTRANSFERASE"/>
    <property type="match status" value="1"/>
</dbReference>
<comment type="pathway">
    <text evidence="1 15">Phospholipid metabolism; phosphatidylcholine biosynthesis.</text>
</comment>
<feature type="topological domain" description="Lumenal" evidence="15">
    <location>
        <begin position="125"/>
        <end position="167"/>
    </location>
</feature>
<dbReference type="EC" id="2.1.1.71" evidence="15"/>
<keyword evidence="3 15" id="KW-0444">Lipid biosynthesis</keyword>
<evidence type="ECO:0000256" key="9">
    <source>
        <dbReference type="ARBA" id="ARBA00022989"/>
    </source>
</evidence>
<evidence type="ECO:0000256" key="8">
    <source>
        <dbReference type="ARBA" id="ARBA00022824"/>
    </source>
</evidence>
<dbReference type="STRING" id="670386.D3BN57"/>
<feature type="topological domain" description="Cytoplasmic" evidence="15">
    <location>
        <begin position="189"/>
        <end position="217"/>
    </location>
</feature>
<dbReference type="GeneID" id="31368102"/>
<feature type="intramembrane region" description="Helical" evidence="15">
    <location>
        <begin position="21"/>
        <end position="41"/>
    </location>
</feature>
<evidence type="ECO:0000256" key="11">
    <source>
        <dbReference type="ARBA" id="ARBA00023128"/>
    </source>
</evidence>
<dbReference type="Proteomes" id="UP000001396">
    <property type="component" value="Unassembled WGS sequence"/>
</dbReference>
<evidence type="ECO:0000256" key="3">
    <source>
        <dbReference type="ARBA" id="ARBA00022516"/>
    </source>
</evidence>
<evidence type="ECO:0000256" key="5">
    <source>
        <dbReference type="ARBA" id="ARBA00022679"/>
    </source>
</evidence>
<comment type="caution">
    <text evidence="17">The sequence shown here is derived from an EMBL/GenBank/DDBJ whole genome shotgun (WGS) entry which is preliminary data.</text>
</comment>
<feature type="transmembrane region" description="Helical" evidence="16">
    <location>
        <begin position="140"/>
        <end position="163"/>
    </location>
</feature>
<dbReference type="HAMAP" id="MF_03216">
    <property type="entry name" value="PLMT"/>
    <property type="match status" value="1"/>
</dbReference>